<dbReference type="STRING" id="1121365.GCA_000375365_01360"/>
<dbReference type="InterPro" id="IPR021903">
    <property type="entry name" value="DUF3515"/>
</dbReference>
<feature type="transmembrane region" description="Helical" evidence="1">
    <location>
        <begin position="15"/>
        <end position="37"/>
    </location>
</feature>
<sequence>MHDVDNAHDFNRTPIYIALVLSILAVLGAIIGARVVFERAAHQPVALSAIMAPQADSPECADLIARLPERVEDYRRTPLADPAPAGAAAWSRTSQDRVTLRCGINPTEQYSRVSDTETVDGVRWLQVADPATDLSTWYTVDRIPAVAITAEGFNPTGAVSGEAAHLARAEQEPAALPLDAAPTPEQGRCGGLMGALPERLGEHALTEKEGTKAVWTAPGAEPIQIACGVDMPAAYEPGERLTQTNGVPWLSDGDTGLSYALGREAIVAAHLPSALGDAPVVGLSEAIAAALKPGGEAPSAG</sequence>
<evidence type="ECO:0000313" key="2">
    <source>
        <dbReference type="EMBL" id="PKF68751.1"/>
    </source>
</evidence>
<accession>A0A2N0X7S4</accession>
<comment type="caution">
    <text evidence="2">The sequence shown here is derived from an EMBL/GenBank/DDBJ whole genome shotgun (WGS) entry which is preliminary data.</text>
</comment>
<organism evidence="2 3">
    <name type="scientific">Corynebacterium mastitidis</name>
    <dbReference type="NCBI Taxonomy" id="161890"/>
    <lineage>
        <taxon>Bacteria</taxon>
        <taxon>Bacillati</taxon>
        <taxon>Actinomycetota</taxon>
        <taxon>Actinomycetes</taxon>
        <taxon>Mycobacteriales</taxon>
        <taxon>Corynebacteriaceae</taxon>
        <taxon>Corynebacterium</taxon>
    </lineage>
</organism>
<dbReference type="Proteomes" id="UP000233249">
    <property type="component" value="Unassembled WGS sequence"/>
</dbReference>
<keyword evidence="1" id="KW-0812">Transmembrane</keyword>
<proteinExistence type="predicted"/>
<evidence type="ECO:0000256" key="1">
    <source>
        <dbReference type="SAM" id="Phobius"/>
    </source>
</evidence>
<name>A0A2N0X7S4_9CORY</name>
<keyword evidence="1" id="KW-1133">Transmembrane helix</keyword>
<dbReference type="RefSeq" id="WP_101173499.1">
    <property type="nucleotide sequence ID" value="NZ_JAKRKB010000002.1"/>
</dbReference>
<dbReference type="EMBL" id="PJAF01000012">
    <property type="protein sequence ID" value="PKF68751.1"/>
    <property type="molecule type" value="Genomic_DNA"/>
</dbReference>
<dbReference type="OrthoDB" id="4422435at2"/>
<dbReference type="AlphaFoldDB" id="A0A2N0X7S4"/>
<keyword evidence="1" id="KW-0472">Membrane</keyword>
<reference evidence="2 3" key="1">
    <citation type="submission" date="2017-12" db="EMBL/GenBank/DDBJ databases">
        <title>Corynebacterium mastitidis 16-1433 Genome.</title>
        <authorList>
            <person name="Gulvik C.A."/>
        </authorList>
    </citation>
    <scope>NUCLEOTIDE SEQUENCE [LARGE SCALE GENOMIC DNA]</scope>
    <source>
        <strain evidence="2 3">16-1433</strain>
    </source>
</reference>
<evidence type="ECO:0000313" key="3">
    <source>
        <dbReference type="Proteomes" id="UP000233249"/>
    </source>
</evidence>
<dbReference type="Pfam" id="PF12028">
    <property type="entry name" value="DUF3515"/>
    <property type="match status" value="2"/>
</dbReference>
<gene>
    <name evidence="2" type="ORF">CXB45_05175</name>
</gene>
<protein>
    <submittedName>
        <fullName evidence="2">DUF3515 domain-containing protein</fullName>
    </submittedName>
</protein>